<dbReference type="InterPro" id="IPR032675">
    <property type="entry name" value="LRR_dom_sf"/>
</dbReference>
<comment type="caution">
    <text evidence="2">The sequence shown here is derived from an EMBL/GenBank/DDBJ whole genome shotgun (WGS) entry which is preliminary data.</text>
</comment>
<evidence type="ECO:0000256" key="1">
    <source>
        <dbReference type="SAM" id="MobiDB-lite"/>
    </source>
</evidence>
<reference evidence="2" key="1">
    <citation type="submission" date="2020-06" db="EMBL/GenBank/DDBJ databases">
        <authorList>
            <consortium name="Plant Systems Biology data submission"/>
        </authorList>
    </citation>
    <scope>NUCLEOTIDE SEQUENCE</scope>
    <source>
        <strain evidence="2">D6</strain>
    </source>
</reference>
<sequence>MAHIIQDDGFDGGNEDARPLYDDGTMLDINFGSLRFLVEGVMETLLFVHHRPQNRLILRSSSRQSHFSGYSPEEATRLMTDLFSQLSTGFRFESIRLTNFSFEIPIRSLAQLVQQSKSTLQHLALTDMFLSGFEEEASVQALLAALSDLPNLETVHLVAGVSIGRNPAALRVLYNRIACAVASQARHLSIDLVDLIDPAEIMRHFPPWAFLAQDGSDILDAMHETELEFVRALGRVLEQPNIVLEQLNLSLFDLRSIQPVMTALKENRSLKAIAFGRHGDGPPPDLFPPQFLLPPLPVAARMLLPAPPPPPGHQPPRGRQRPQRGFLPPPPPGPLPPPPLPFPAPQPSPPYQQLLPAAQAARDMLISNCIVEQITVEGNPDQLLGPFGLNNNSRVVSFAELPTVDDPLIALYLKLNQAGRHHLLESGQATRQDWIDAISDNRDDTKVVHYFLSQNPSLCEAV</sequence>
<protein>
    <submittedName>
        <fullName evidence="2">Uncharacterized protein</fullName>
    </submittedName>
</protein>
<evidence type="ECO:0000313" key="3">
    <source>
        <dbReference type="Proteomes" id="UP001153069"/>
    </source>
</evidence>
<dbReference type="AlphaFoldDB" id="A0A9N8HLT6"/>
<dbReference type="Gene3D" id="3.80.10.10">
    <property type="entry name" value="Ribonuclease Inhibitor"/>
    <property type="match status" value="1"/>
</dbReference>
<feature type="compositionally biased region" description="Pro residues" evidence="1">
    <location>
        <begin position="305"/>
        <end position="314"/>
    </location>
</feature>
<proteinExistence type="predicted"/>
<dbReference type="Proteomes" id="UP001153069">
    <property type="component" value="Unassembled WGS sequence"/>
</dbReference>
<name>A0A9N8HLT6_9STRA</name>
<feature type="region of interest" description="Disordered" evidence="1">
    <location>
        <begin position="302"/>
        <end position="352"/>
    </location>
</feature>
<dbReference type="EMBL" id="CAICTM010000839">
    <property type="protein sequence ID" value="CAB9517210.1"/>
    <property type="molecule type" value="Genomic_DNA"/>
</dbReference>
<organism evidence="2 3">
    <name type="scientific">Seminavis robusta</name>
    <dbReference type="NCBI Taxonomy" id="568900"/>
    <lineage>
        <taxon>Eukaryota</taxon>
        <taxon>Sar</taxon>
        <taxon>Stramenopiles</taxon>
        <taxon>Ochrophyta</taxon>
        <taxon>Bacillariophyta</taxon>
        <taxon>Bacillariophyceae</taxon>
        <taxon>Bacillariophycidae</taxon>
        <taxon>Naviculales</taxon>
        <taxon>Naviculaceae</taxon>
        <taxon>Seminavis</taxon>
    </lineage>
</organism>
<feature type="compositionally biased region" description="Pro residues" evidence="1">
    <location>
        <begin position="327"/>
        <end position="350"/>
    </location>
</feature>
<keyword evidence="3" id="KW-1185">Reference proteome</keyword>
<gene>
    <name evidence="2" type="ORF">SEMRO_840_G209370.1</name>
</gene>
<dbReference type="SUPFAM" id="SSF52047">
    <property type="entry name" value="RNI-like"/>
    <property type="match status" value="1"/>
</dbReference>
<evidence type="ECO:0000313" key="2">
    <source>
        <dbReference type="EMBL" id="CAB9517210.1"/>
    </source>
</evidence>
<accession>A0A9N8HLT6</accession>